<proteinExistence type="predicted"/>
<reference evidence="3" key="1">
    <citation type="submission" date="2022-01" db="EMBL/GenBank/DDBJ databases">
        <title>Genome Sequence Resource for Two Populations of Ditylenchus destructor, the Migratory Endoparasitic Phytonematode.</title>
        <authorList>
            <person name="Zhang H."/>
            <person name="Lin R."/>
            <person name="Xie B."/>
        </authorList>
    </citation>
    <scope>NUCLEOTIDE SEQUENCE</scope>
    <source>
        <strain evidence="3">BazhouSP</strain>
    </source>
</reference>
<dbReference type="Proteomes" id="UP001201812">
    <property type="component" value="Unassembled WGS sequence"/>
</dbReference>
<dbReference type="GO" id="GO:0006334">
    <property type="term" value="P:nucleosome assembly"/>
    <property type="evidence" value="ECO:0007669"/>
    <property type="project" value="InterPro"/>
</dbReference>
<dbReference type="InterPro" id="IPR036390">
    <property type="entry name" value="WH_DNA-bd_sf"/>
</dbReference>
<comment type="caution">
    <text evidence="3">The sequence shown here is derived from an EMBL/GenBank/DDBJ whole genome shotgun (WGS) entry which is preliminary data.</text>
</comment>
<dbReference type="AlphaFoldDB" id="A0AAD4MUE4"/>
<gene>
    <name evidence="3" type="ORF">DdX_13919</name>
</gene>
<dbReference type="EMBL" id="JAKKPZ010000061">
    <property type="protein sequence ID" value="KAI1704988.1"/>
    <property type="molecule type" value="Genomic_DNA"/>
</dbReference>
<evidence type="ECO:0000256" key="1">
    <source>
        <dbReference type="SAM" id="MobiDB-lite"/>
    </source>
</evidence>
<evidence type="ECO:0000259" key="2">
    <source>
        <dbReference type="SMART" id="SM00526"/>
    </source>
</evidence>
<evidence type="ECO:0000313" key="4">
    <source>
        <dbReference type="Proteomes" id="UP001201812"/>
    </source>
</evidence>
<feature type="compositionally biased region" description="Polar residues" evidence="1">
    <location>
        <begin position="141"/>
        <end position="152"/>
    </location>
</feature>
<dbReference type="SMART" id="SM00526">
    <property type="entry name" value="H15"/>
    <property type="match status" value="1"/>
</dbReference>
<feature type="compositionally biased region" description="Low complexity" evidence="1">
    <location>
        <begin position="161"/>
        <end position="170"/>
    </location>
</feature>
<dbReference type="InterPro" id="IPR036388">
    <property type="entry name" value="WH-like_DNA-bd_sf"/>
</dbReference>
<feature type="compositionally biased region" description="Basic and acidic residues" evidence="1">
    <location>
        <begin position="105"/>
        <end position="117"/>
    </location>
</feature>
<name>A0AAD4MUE4_9BILA</name>
<dbReference type="Pfam" id="PF00538">
    <property type="entry name" value="Linker_histone"/>
    <property type="match status" value="2"/>
</dbReference>
<dbReference type="Gene3D" id="1.10.10.10">
    <property type="entry name" value="Winged helix-like DNA-binding domain superfamily/Winged helix DNA-binding domain"/>
    <property type="match status" value="2"/>
</dbReference>
<dbReference type="SUPFAM" id="SSF46785">
    <property type="entry name" value="Winged helix' DNA-binding domain"/>
    <property type="match status" value="1"/>
</dbReference>
<dbReference type="GO" id="GO:0003677">
    <property type="term" value="F:DNA binding"/>
    <property type="evidence" value="ECO:0007669"/>
    <property type="project" value="InterPro"/>
</dbReference>
<feature type="region of interest" description="Disordered" evidence="1">
    <location>
        <begin position="388"/>
        <end position="411"/>
    </location>
</feature>
<feature type="compositionally biased region" description="Polar residues" evidence="1">
    <location>
        <begin position="93"/>
        <end position="102"/>
    </location>
</feature>
<protein>
    <submittedName>
        <fullName evidence="3">Linker histone h1 and h5 family domain-containing protein</fullName>
    </submittedName>
</protein>
<accession>A0AAD4MUE4</accession>
<feature type="region of interest" description="Disordered" evidence="1">
    <location>
        <begin position="92"/>
        <end position="126"/>
    </location>
</feature>
<evidence type="ECO:0000313" key="3">
    <source>
        <dbReference type="EMBL" id="KAI1704988.1"/>
    </source>
</evidence>
<keyword evidence="4" id="KW-1185">Reference proteome</keyword>
<sequence>MSVMNNTNGRDGILSCEQMVVKALSEVGHRKALSEVEIFQHMRRHFHYQIGTDYSQTKLDVRQVLKRGTTLGTIEEVKGFGSWSLYRIPGKKNCSSESSQIGEQVDLKRKQSAHDDSSISPKNVSSSYSLRTPVVRTPFSSLSQKSTVSQRTKGQEQWERSVSSSGPSFSQFDPLKSSKFKTPIWKKALPECPPVLTPTNFETPVSVTSPACNIKFKKIGVKSTVPSTARLHHRKVAMDHPAYEEMIEKILTQLGERKALSEADIFKYLVLRFRVGSDYAKIKTDLKQAIRRGVIFGTVKEVKGYSQWSTYQIVGKENDYLSAVSAKHMIHPSTPSQNIFSKANSPMRMPSEMKSQIRTPIWKNSTPDSFNDSLTSSSLSLNSSFSSNLSTSLSSDDSFDSGYKSDRDDMDGMSRKATWAKKIAAKKHYLLF</sequence>
<organism evidence="3 4">
    <name type="scientific">Ditylenchus destructor</name>
    <dbReference type="NCBI Taxonomy" id="166010"/>
    <lineage>
        <taxon>Eukaryota</taxon>
        <taxon>Metazoa</taxon>
        <taxon>Ecdysozoa</taxon>
        <taxon>Nematoda</taxon>
        <taxon>Chromadorea</taxon>
        <taxon>Rhabditida</taxon>
        <taxon>Tylenchina</taxon>
        <taxon>Tylenchomorpha</taxon>
        <taxon>Sphaerularioidea</taxon>
        <taxon>Anguinidae</taxon>
        <taxon>Anguininae</taxon>
        <taxon>Ditylenchus</taxon>
    </lineage>
</organism>
<dbReference type="InterPro" id="IPR005818">
    <property type="entry name" value="Histone_H1/H5_H15"/>
</dbReference>
<feature type="domain" description="H15" evidence="2">
    <location>
        <begin position="237"/>
        <end position="305"/>
    </location>
</feature>
<dbReference type="GO" id="GO:0000786">
    <property type="term" value="C:nucleosome"/>
    <property type="evidence" value="ECO:0007669"/>
    <property type="project" value="InterPro"/>
</dbReference>
<feature type="region of interest" description="Disordered" evidence="1">
    <location>
        <begin position="141"/>
        <end position="170"/>
    </location>
</feature>